<evidence type="ECO:0000259" key="2">
    <source>
        <dbReference type="Pfam" id="PF21836"/>
    </source>
</evidence>
<dbReference type="EMBL" id="JACHJT010000001">
    <property type="protein sequence ID" value="MBB4930877.1"/>
    <property type="molecule type" value="Genomic_DNA"/>
</dbReference>
<dbReference type="InterPro" id="IPR054190">
    <property type="entry name" value="DUF6895"/>
</dbReference>
<dbReference type="AlphaFoldDB" id="A0A7W7RF75"/>
<comment type="caution">
    <text evidence="3">The sequence shown here is derived from an EMBL/GenBank/DDBJ whole genome shotgun (WGS) entry which is preliminary data.</text>
</comment>
<gene>
    <name evidence="3" type="ORF">F4561_001697</name>
</gene>
<evidence type="ECO:0000256" key="1">
    <source>
        <dbReference type="SAM" id="MobiDB-lite"/>
    </source>
</evidence>
<name>A0A7W7RF75_9ACTN</name>
<feature type="domain" description="DUF6895" evidence="2">
    <location>
        <begin position="58"/>
        <end position="344"/>
    </location>
</feature>
<accession>A0A7W7RF75</accession>
<protein>
    <recommendedName>
        <fullName evidence="2">DUF6895 domain-containing protein</fullName>
    </recommendedName>
</protein>
<sequence length="350" mass="37590">MGSLPTGGARPAAGTRPPSQLRGSAHGFPAWEPVCEQVSPGNGGGHGNTDRTRALDLCLAWLADHVHWFSAGWDDHFPPREVPETTLVELLLLCRILHQGPRARETGALVGAVADTAESMANRPDFADRLCDGGPGLGYRIWLLALLRGLGRQVPEPFAIARQVLAARTGDLRGADWSAPHAVELCYILDLAGLPHALPSADRLYEECDPAGVNPLSCSDNEVYAFTHVLLYATGFGEWSLSALDRDRSRLREAVATLLGAHLGTGHLDLVAELLMCAGIVGGVPSELDTLGWRRLAAAQHPSGAVNGPPFRASTHAQRTGERARAYLFRCCYHTTLVTAMALADRERQP</sequence>
<proteinExistence type="predicted"/>
<dbReference type="Proteomes" id="UP000523007">
    <property type="component" value="Unassembled WGS sequence"/>
</dbReference>
<dbReference type="RefSeq" id="WP_184576356.1">
    <property type="nucleotide sequence ID" value="NZ_JACHJT010000001.1"/>
</dbReference>
<evidence type="ECO:0000313" key="3">
    <source>
        <dbReference type="EMBL" id="MBB4930877.1"/>
    </source>
</evidence>
<keyword evidence="4" id="KW-1185">Reference proteome</keyword>
<reference evidence="3 4" key="1">
    <citation type="submission" date="2020-08" db="EMBL/GenBank/DDBJ databases">
        <title>Sequencing the genomes of 1000 actinobacteria strains.</title>
        <authorList>
            <person name="Klenk H.-P."/>
        </authorList>
    </citation>
    <scope>NUCLEOTIDE SEQUENCE [LARGE SCALE GENOMIC DNA]</scope>
    <source>
        <strain evidence="3 4">DSM 102030</strain>
    </source>
</reference>
<feature type="region of interest" description="Disordered" evidence="1">
    <location>
        <begin position="1"/>
        <end position="27"/>
    </location>
</feature>
<evidence type="ECO:0000313" key="4">
    <source>
        <dbReference type="Proteomes" id="UP000523007"/>
    </source>
</evidence>
<organism evidence="3 4">
    <name type="scientific">Lipingzhangella halophila</name>
    <dbReference type="NCBI Taxonomy" id="1783352"/>
    <lineage>
        <taxon>Bacteria</taxon>
        <taxon>Bacillati</taxon>
        <taxon>Actinomycetota</taxon>
        <taxon>Actinomycetes</taxon>
        <taxon>Streptosporangiales</taxon>
        <taxon>Nocardiopsidaceae</taxon>
        <taxon>Lipingzhangella</taxon>
    </lineage>
</organism>
<dbReference type="Pfam" id="PF21836">
    <property type="entry name" value="DUF6895"/>
    <property type="match status" value="1"/>
</dbReference>